<feature type="compositionally biased region" description="Low complexity" evidence="1">
    <location>
        <begin position="161"/>
        <end position="171"/>
    </location>
</feature>
<keyword evidence="3" id="KW-1185">Reference proteome</keyword>
<gene>
    <name evidence="2" type="ORF">M9458_016482</name>
</gene>
<feature type="region of interest" description="Disordered" evidence="1">
    <location>
        <begin position="226"/>
        <end position="265"/>
    </location>
</feature>
<feature type="compositionally biased region" description="Basic and acidic residues" evidence="1">
    <location>
        <begin position="79"/>
        <end position="89"/>
    </location>
</feature>
<dbReference type="EMBL" id="JAMKFB020000007">
    <property type="protein sequence ID" value="KAL0189383.1"/>
    <property type="molecule type" value="Genomic_DNA"/>
</dbReference>
<feature type="compositionally biased region" description="Low complexity" evidence="1">
    <location>
        <begin position="90"/>
        <end position="100"/>
    </location>
</feature>
<feature type="compositionally biased region" description="Acidic residues" evidence="1">
    <location>
        <begin position="226"/>
        <end position="237"/>
    </location>
</feature>
<comment type="caution">
    <text evidence="2">The sequence shown here is derived from an EMBL/GenBank/DDBJ whole genome shotgun (WGS) entry which is preliminary data.</text>
</comment>
<protein>
    <submittedName>
        <fullName evidence="2">Uncharacterized protein</fullName>
    </submittedName>
</protein>
<evidence type="ECO:0000313" key="3">
    <source>
        <dbReference type="Proteomes" id="UP001529510"/>
    </source>
</evidence>
<feature type="compositionally biased region" description="Basic and acidic residues" evidence="1">
    <location>
        <begin position="182"/>
        <end position="192"/>
    </location>
</feature>
<proteinExistence type="predicted"/>
<feature type="compositionally biased region" description="Acidic residues" evidence="1">
    <location>
        <begin position="15"/>
        <end position="26"/>
    </location>
</feature>
<feature type="compositionally biased region" description="Basic residues" evidence="1">
    <location>
        <begin position="379"/>
        <end position="394"/>
    </location>
</feature>
<sequence length="394" mass="43329">EKDEEPFPFNIDEFVTVDEVGDDAEDAVVSNAESPAKDEKIQDKPDLDSVASPIAESGSDDKPKETDKIIASEPEVTECVDKMETKAEETTPAAEVVASPKPEEQEPQEQSVDKPLGTDGMETAVVNETTEPCTAETASAEMDNNVETRKEDIGGLDEFEPSQSVSSSPSQKEVCPPTAAETLEKTDVHPEEPETSSPVIDNKEEATLISEIPSHDALVTLDEVSEGEEDFLDETTEEQLSKADEVPETLVTVDEVGDDETGGDEYQLDKELQGLVTLDEIVDEEEEFDSFNPETLVTLDEAKGDDEENEEVEHSEDKPATPSTTTPIIPEEPVKSPSQEEDACDLEELRKMNFVTVDEVGEEEEEQPPSEDVKEEKQVKKRATRAKKRTRQTP</sequence>
<dbReference type="Proteomes" id="UP001529510">
    <property type="component" value="Unassembled WGS sequence"/>
</dbReference>
<feature type="compositionally biased region" description="Basic and acidic residues" evidence="1">
    <location>
        <begin position="35"/>
        <end position="47"/>
    </location>
</feature>
<feature type="compositionally biased region" description="Acidic residues" evidence="1">
    <location>
        <begin position="303"/>
        <end position="314"/>
    </location>
</feature>
<feature type="compositionally biased region" description="Acidic residues" evidence="1">
    <location>
        <begin position="359"/>
        <end position="369"/>
    </location>
</feature>
<feature type="region of interest" description="Disordered" evidence="1">
    <location>
        <begin position="1"/>
        <end position="202"/>
    </location>
</feature>
<organism evidence="2 3">
    <name type="scientific">Cirrhinus mrigala</name>
    <name type="common">Mrigala</name>
    <dbReference type="NCBI Taxonomy" id="683832"/>
    <lineage>
        <taxon>Eukaryota</taxon>
        <taxon>Metazoa</taxon>
        <taxon>Chordata</taxon>
        <taxon>Craniata</taxon>
        <taxon>Vertebrata</taxon>
        <taxon>Euteleostomi</taxon>
        <taxon>Actinopterygii</taxon>
        <taxon>Neopterygii</taxon>
        <taxon>Teleostei</taxon>
        <taxon>Ostariophysi</taxon>
        <taxon>Cypriniformes</taxon>
        <taxon>Cyprinidae</taxon>
        <taxon>Labeoninae</taxon>
        <taxon>Labeonini</taxon>
        <taxon>Cirrhinus</taxon>
    </lineage>
</organism>
<dbReference type="AlphaFoldDB" id="A0ABD0QT33"/>
<feature type="compositionally biased region" description="Low complexity" evidence="1">
    <location>
        <begin position="321"/>
        <end position="331"/>
    </location>
</feature>
<feature type="non-terminal residue" evidence="2">
    <location>
        <position position="1"/>
    </location>
</feature>
<evidence type="ECO:0000313" key="2">
    <source>
        <dbReference type="EMBL" id="KAL0189383.1"/>
    </source>
</evidence>
<feature type="non-terminal residue" evidence="2">
    <location>
        <position position="394"/>
    </location>
</feature>
<name>A0ABD0QT33_CIRMR</name>
<evidence type="ECO:0000256" key="1">
    <source>
        <dbReference type="SAM" id="MobiDB-lite"/>
    </source>
</evidence>
<reference evidence="2 3" key="1">
    <citation type="submission" date="2024-05" db="EMBL/GenBank/DDBJ databases">
        <title>Genome sequencing and assembly of Indian major carp, Cirrhinus mrigala (Hamilton, 1822).</title>
        <authorList>
            <person name="Mohindra V."/>
            <person name="Chowdhury L.M."/>
            <person name="Lal K."/>
            <person name="Jena J.K."/>
        </authorList>
    </citation>
    <scope>NUCLEOTIDE SEQUENCE [LARGE SCALE GENOMIC DNA]</scope>
    <source>
        <strain evidence="2">CM1030</strain>
        <tissue evidence="2">Blood</tissue>
    </source>
</reference>
<accession>A0ABD0QT33</accession>
<feature type="compositionally biased region" description="Basic and acidic residues" evidence="1">
    <location>
        <begin position="59"/>
        <end position="70"/>
    </location>
</feature>
<feature type="region of interest" description="Disordered" evidence="1">
    <location>
        <begin position="284"/>
        <end position="394"/>
    </location>
</feature>